<evidence type="ECO:0000256" key="3">
    <source>
        <dbReference type="ARBA" id="ARBA00022449"/>
    </source>
</evidence>
<dbReference type="InterPro" id="IPR050222">
    <property type="entry name" value="MATE_MdtK"/>
</dbReference>
<feature type="transmembrane region" description="Helical" evidence="10">
    <location>
        <begin position="405"/>
        <end position="424"/>
    </location>
</feature>
<dbReference type="NCBIfam" id="TIGR00797">
    <property type="entry name" value="matE"/>
    <property type="match status" value="1"/>
</dbReference>
<dbReference type="GO" id="GO:0042910">
    <property type="term" value="F:xenobiotic transmembrane transporter activity"/>
    <property type="evidence" value="ECO:0007669"/>
    <property type="project" value="InterPro"/>
</dbReference>
<organism evidence="11 12">
    <name type="scientific">Cecembia rubra</name>
    <dbReference type="NCBI Taxonomy" id="1485585"/>
    <lineage>
        <taxon>Bacteria</taxon>
        <taxon>Pseudomonadati</taxon>
        <taxon>Bacteroidota</taxon>
        <taxon>Cytophagia</taxon>
        <taxon>Cytophagales</taxon>
        <taxon>Cyclobacteriaceae</taxon>
        <taxon>Cecembia</taxon>
    </lineage>
</organism>
<keyword evidence="4" id="KW-1003">Cell membrane</keyword>
<keyword evidence="12" id="KW-1185">Reference proteome</keyword>
<name>A0A2P8EER5_9BACT</name>
<evidence type="ECO:0000256" key="5">
    <source>
        <dbReference type="ARBA" id="ARBA00022692"/>
    </source>
</evidence>
<dbReference type="GO" id="GO:0006811">
    <property type="term" value="P:monoatomic ion transport"/>
    <property type="evidence" value="ECO:0007669"/>
    <property type="project" value="UniProtKB-KW"/>
</dbReference>
<feature type="transmembrane region" description="Helical" evidence="10">
    <location>
        <begin position="430"/>
        <end position="453"/>
    </location>
</feature>
<dbReference type="Proteomes" id="UP000240708">
    <property type="component" value="Unassembled WGS sequence"/>
</dbReference>
<keyword evidence="5 10" id="KW-0812">Transmembrane</keyword>
<dbReference type="GO" id="GO:0015297">
    <property type="term" value="F:antiporter activity"/>
    <property type="evidence" value="ECO:0007669"/>
    <property type="project" value="UniProtKB-KW"/>
</dbReference>
<evidence type="ECO:0000256" key="9">
    <source>
        <dbReference type="ARBA" id="ARBA00031636"/>
    </source>
</evidence>
<evidence type="ECO:0000256" key="2">
    <source>
        <dbReference type="ARBA" id="ARBA00022448"/>
    </source>
</evidence>
<evidence type="ECO:0000256" key="7">
    <source>
        <dbReference type="ARBA" id="ARBA00023065"/>
    </source>
</evidence>
<evidence type="ECO:0000313" key="11">
    <source>
        <dbReference type="EMBL" id="PSL07972.1"/>
    </source>
</evidence>
<dbReference type="GO" id="GO:0005886">
    <property type="term" value="C:plasma membrane"/>
    <property type="evidence" value="ECO:0007669"/>
    <property type="project" value="UniProtKB-SubCell"/>
</dbReference>
<comment type="subcellular location">
    <subcellularLocation>
        <location evidence="1">Cell membrane</location>
        <topology evidence="1">Multi-pass membrane protein</topology>
    </subcellularLocation>
</comment>
<comment type="caution">
    <text evidence="11">The sequence shown here is derived from an EMBL/GenBank/DDBJ whole genome shotgun (WGS) entry which is preliminary data.</text>
</comment>
<keyword evidence="6 10" id="KW-1133">Transmembrane helix</keyword>
<proteinExistence type="predicted"/>
<gene>
    <name evidence="11" type="ORF">CLV48_101913</name>
</gene>
<feature type="transmembrane region" description="Helical" evidence="10">
    <location>
        <begin position="288"/>
        <end position="313"/>
    </location>
</feature>
<evidence type="ECO:0000256" key="10">
    <source>
        <dbReference type="SAM" id="Phobius"/>
    </source>
</evidence>
<dbReference type="PANTHER" id="PTHR43298:SF2">
    <property type="entry name" value="FMN_FAD EXPORTER YEEO-RELATED"/>
    <property type="match status" value="1"/>
</dbReference>
<keyword evidence="7" id="KW-0406">Ion transport</keyword>
<feature type="transmembrane region" description="Helical" evidence="10">
    <location>
        <begin position="149"/>
        <end position="170"/>
    </location>
</feature>
<feature type="transmembrane region" description="Helical" evidence="10">
    <location>
        <begin position="107"/>
        <end position="129"/>
    </location>
</feature>
<dbReference type="RefSeq" id="WP_106565997.1">
    <property type="nucleotide sequence ID" value="NZ_PYGF01000001.1"/>
</dbReference>
<dbReference type="AlphaFoldDB" id="A0A2P8EER5"/>
<dbReference type="CDD" id="cd13139">
    <property type="entry name" value="MATE_like_14"/>
    <property type="match status" value="1"/>
</dbReference>
<keyword evidence="8 10" id="KW-0472">Membrane</keyword>
<evidence type="ECO:0000256" key="1">
    <source>
        <dbReference type="ARBA" id="ARBA00004651"/>
    </source>
</evidence>
<dbReference type="PIRSF" id="PIRSF006603">
    <property type="entry name" value="DinF"/>
    <property type="match status" value="1"/>
</dbReference>
<dbReference type="InterPro" id="IPR048279">
    <property type="entry name" value="MdtK-like"/>
</dbReference>
<feature type="transmembrane region" description="Helical" evidence="10">
    <location>
        <begin position="213"/>
        <end position="232"/>
    </location>
</feature>
<feature type="transmembrane region" description="Helical" evidence="10">
    <location>
        <begin position="334"/>
        <end position="361"/>
    </location>
</feature>
<feature type="transmembrane region" description="Helical" evidence="10">
    <location>
        <begin position="373"/>
        <end position="393"/>
    </location>
</feature>
<feature type="transmembrane region" description="Helical" evidence="10">
    <location>
        <begin position="182"/>
        <end position="201"/>
    </location>
</feature>
<reference evidence="11 12" key="1">
    <citation type="submission" date="2018-03" db="EMBL/GenBank/DDBJ databases">
        <title>Genomic Encyclopedia of Archaeal and Bacterial Type Strains, Phase II (KMG-II): from individual species to whole genera.</title>
        <authorList>
            <person name="Goeker M."/>
        </authorList>
    </citation>
    <scope>NUCLEOTIDE SEQUENCE [LARGE SCALE GENOMIC DNA]</scope>
    <source>
        <strain evidence="11 12">DSM 28057</strain>
    </source>
</reference>
<feature type="transmembrane region" description="Helical" evidence="10">
    <location>
        <begin position="252"/>
        <end position="276"/>
    </location>
</feature>
<keyword evidence="3" id="KW-0050">Antiport</keyword>
<keyword evidence="2" id="KW-0813">Transport</keyword>
<dbReference type="Pfam" id="PF01554">
    <property type="entry name" value="MatE"/>
    <property type="match status" value="2"/>
</dbReference>
<feature type="transmembrane region" description="Helical" evidence="10">
    <location>
        <begin position="75"/>
        <end position="95"/>
    </location>
</feature>
<evidence type="ECO:0000256" key="8">
    <source>
        <dbReference type="ARBA" id="ARBA00023136"/>
    </source>
</evidence>
<dbReference type="PANTHER" id="PTHR43298">
    <property type="entry name" value="MULTIDRUG RESISTANCE PROTEIN NORM-RELATED"/>
    <property type="match status" value="1"/>
</dbReference>
<evidence type="ECO:0000256" key="4">
    <source>
        <dbReference type="ARBA" id="ARBA00022475"/>
    </source>
</evidence>
<evidence type="ECO:0000256" key="6">
    <source>
        <dbReference type="ARBA" id="ARBA00022989"/>
    </source>
</evidence>
<evidence type="ECO:0000313" key="12">
    <source>
        <dbReference type="Proteomes" id="UP000240708"/>
    </source>
</evidence>
<dbReference type="InterPro" id="IPR002528">
    <property type="entry name" value="MATE_fam"/>
</dbReference>
<protein>
    <recommendedName>
        <fullName evidence="9">Multidrug-efflux transporter</fullName>
    </recommendedName>
</protein>
<dbReference type="EMBL" id="PYGF01000001">
    <property type="protein sequence ID" value="PSL07972.1"/>
    <property type="molecule type" value="Genomic_DNA"/>
</dbReference>
<sequence>MTFRNFINHFKKAVGGKETDFTSISIKKAIFYLSIPMILEMVMESLFAVVDIFFVGKLGVYAVATVGLTESVLTIIYSISIGLSMAATAIVARRIGEKQPDAASSAAFQAIVVCSFFAVVVAVLGVVYAKELLSIMGGEIEVINSGHRYTQIIFGGNVCVMLLFLINGIFRGAGNAAVAMRALWIANGFNIILDPLLIFGLGPIPGMGLEGAAWATTTGRGIGVLYQFYILLNGKSLIKFTMRNIQMKLSTIWTILKVASGGMGQFLIESASWILLMRIISESGSVALAGYTIAVRLIIFALLPGWGLSNAAATLVGQNLGALQPGRAERSAWLAAHITAVFLGICSIIFIGGAGFFIGIFNDDQGVIEIGRLGLTIICLGYIFFAYGMVMTQSLNGAGDTRTPTIINLTVLWGFQIPLAYILANHFGLGAVGVFIAIALSHSLHAVVSTLVFRRGRWKLVQL</sequence>
<dbReference type="OrthoDB" id="9776324at2"/>
<accession>A0A2P8EER5</accession>